<accession>A0AC34PZS2</accession>
<proteinExistence type="predicted"/>
<sequence length="337" mass="39816">MIPSLEIYRQFGVGLQVYYIQSVRAEIYDFLMAYKNAGAVELEPWTLLDLGNNNLEDPNQNLEWRNQAGAHTDCFLKYREAADFIIVSDIDDVLVPKLGKTYIDEFNFLNDKYPSAAGFLYNRYNTQLYSANSPMDFSLYHLLRTSRIANEWEDGKSVVKTSEVQTVWLHWPAIVNEGRRMQLISEQLNFMIHMRNWTMLDRPREHKIRRKRTILHDRQMKNFISKEKSQELEMEAKKFILKNAKKEFELLPTNMVYYPLIEDCYNRIFYSKARHPDTCPGPLQCELPIFIPRVKCTVAKRKLVHKSISKHLQIHFSPTEPTFMFLPHGCRMKFSIN</sequence>
<name>A0AC34PZS2_9BILA</name>
<evidence type="ECO:0000313" key="2">
    <source>
        <dbReference type="WBParaSite" id="JU765_v2.g11570.t1"/>
    </source>
</evidence>
<dbReference type="Proteomes" id="UP000887576">
    <property type="component" value="Unplaced"/>
</dbReference>
<dbReference type="WBParaSite" id="JU765_v2.g11570.t1">
    <property type="protein sequence ID" value="JU765_v2.g11570.t1"/>
    <property type="gene ID" value="JU765_v2.g11570"/>
</dbReference>
<reference evidence="2" key="1">
    <citation type="submission" date="2022-11" db="UniProtKB">
        <authorList>
            <consortium name="WormBaseParasite"/>
        </authorList>
    </citation>
    <scope>IDENTIFICATION</scope>
</reference>
<protein>
    <submittedName>
        <fullName evidence="2">Glycosyltransferase family 92 protein</fullName>
    </submittedName>
</protein>
<evidence type="ECO:0000313" key="1">
    <source>
        <dbReference type="Proteomes" id="UP000887576"/>
    </source>
</evidence>
<organism evidence="1 2">
    <name type="scientific">Panagrolaimus sp. JU765</name>
    <dbReference type="NCBI Taxonomy" id="591449"/>
    <lineage>
        <taxon>Eukaryota</taxon>
        <taxon>Metazoa</taxon>
        <taxon>Ecdysozoa</taxon>
        <taxon>Nematoda</taxon>
        <taxon>Chromadorea</taxon>
        <taxon>Rhabditida</taxon>
        <taxon>Tylenchina</taxon>
        <taxon>Panagrolaimomorpha</taxon>
        <taxon>Panagrolaimoidea</taxon>
        <taxon>Panagrolaimidae</taxon>
        <taxon>Panagrolaimus</taxon>
    </lineage>
</organism>